<evidence type="ECO:0000313" key="2">
    <source>
        <dbReference type="Proteomes" id="UP000284557"/>
    </source>
</evidence>
<proteinExistence type="predicted"/>
<organism evidence="1 2">
    <name type="scientific">Mycobacteroides abscessus</name>
    <dbReference type="NCBI Taxonomy" id="36809"/>
    <lineage>
        <taxon>Bacteria</taxon>
        <taxon>Bacillati</taxon>
        <taxon>Actinomycetota</taxon>
        <taxon>Actinomycetes</taxon>
        <taxon>Mycobacteriales</taxon>
        <taxon>Mycobacteriaceae</taxon>
        <taxon>Mycobacteroides</taxon>
    </lineage>
</organism>
<gene>
    <name evidence="1" type="ORF">D2E76_22485</name>
</gene>
<comment type="caution">
    <text evidence="1">The sequence shown here is derived from an EMBL/GenBank/DDBJ whole genome shotgun (WGS) entry which is preliminary data.</text>
</comment>
<dbReference type="AlphaFoldDB" id="A0ABD7HIM2"/>
<dbReference type="Proteomes" id="UP000284557">
    <property type="component" value="Unassembled WGS sequence"/>
</dbReference>
<sequence length="69" mass="7195">MCRPPVTTESPDCGLLGISAFALARTDFDGEPSGLPETDHRMAARSLVVCRAATAAVAVPGWIVEAILL</sequence>
<reference evidence="1 2" key="1">
    <citation type="submission" date="2018-08" db="EMBL/GenBank/DDBJ databases">
        <title>Linezolid Resistance in Mycobacterium abscessus: MIC Distribution and Comprehensive Investigation of Resistance Mechanisms.</title>
        <authorList>
            <person name="Ye M."/>
            <person name="Xu L."/>
            <person name="Zou Y."/>
            <person name="Li B."/>
            <person name="Guo Q."/>
            <person name="Zhang Y."/>
            <person name="Zhan M."/>
            <person name="Xu B."/>
            <person name="Yu F."/>
            <person name="Zhang Z."/>
            <person name="Chu H."/>
        </authorList>
    </citation>
    <scope>NUCLEOTIDE SEQUENCE [LARGE SCALE GENOMIC DNA]</scope>
    <source>
        <strain evidence="1 2">G143</strain>
    </source>
</reference>
<name>A0ABD7HIM2_9MYCO</name>
<protein>
    <submittedName>
        <fullName evidence="1">Uncharacterized protein</fullName>
    </submittedName>
</protein>
<evidence type="ECO:0000313" key="1">
    <source>
        <dbReference type="EMBL" id="RIT32927.1"/>
    </source>
</evidence>
<accession>A0ABD7HIM2</accession>
<dbReference type="EMBL" id="QXBN01000021">
    <property type="protein sequence ID" value="RIT32927.1"/>
    <property type="molecule type" value="Genomic_DNA"/>
</dbReference>